<name>A0A482VWV8_ASBVE</name>
<dbReference type="SUPFAM" id="SSF51905">
    <property type="entry name" value="FAD/NAD(P)-binding domain"/>
    <property type="match status" value="1"/>
</dbReference>
<evidence type="ECO:0000313" key="8">
    <source>
        <dbReference type="EMBL" id="RZC37441.1"/>
    </source>
</evidence>
<keyword evidence="9" id="KW-1185">Reference proteome</keyword>
<evidence type="ECO:0000256" key="3">
    <source>
        <dbReference type="ARBA" id="ARBA00022630"/>
    </source>
</evidence>
<dbReference type="AlphaFoldDB" id="A0A482VWV8"/>
<dbReference type="InterPro" id="IPR012132">
    <property type="entry name" value="GMC_OxRdtase"/>
</dbReference>
<dbReference type="EMBL" id="QDEB01052700">
    <property type="protein sequence ID" value="RZC37441.1"/>
    <property type="molecule type" value="Genomic_DNA"/>
</dbReference>
<dbReference type="Gene3D" id="3.50.50.60">
    <property type="entry name" value="FAD/NAD(P)-binding domain"/>
    <property type="match status" value="1"/>
</dbReference>
<dbReference type="GO" id="GO:0016614">
    <property type="term" value="F:oxidoreductase activity, acting on CH-OH group of donors"/>
    <property type="evidence" value="ECO:0007669"/>
    <property type="project" value="InterPro"/>
</dbReference>
<keyword evidence="3" id="KW-0285">Flavoprotein</keyword>
<dbReference type="OrthoDB" id="5428259at2759"/>
<dbReference type="Pfam" id="PF00732">
    <property type="entry name" value="GMC_oxred_N"/>
    <property type="match status" value="1"/>
</dbReference>
<gene>
    <name evidence="8" type="ORF">BDFB_006835</name>
</gene>
<dbReference type="PANTHER" id="PTHR11552">
    <property type="entry name" value="GLUCOSE-METHANOL-CHOLINE GMC OXIDOREDUCTASE"/>
    <property type="match status" value="1"/>
</dbReference>
<feature type="domain" description="Glucose-methanol-choline oxidoreductase N-terminal" evidence="6">
    <location>
        <begin position="1"/>
        <end position="202"/>
    </location>
</feature>
<reference evidence="8 9" key="1">
    <citation type="submission" date="2017-03" db="EMBL/GenBank/DDBJ databases">
        <title>Genome of the blue death feigning beetle - Asbolus verrucosus.</title>
        <authorList>
            <person name="Rider S.D."/>
        </authorList>
    </citation>
    <scope>NUCLEOTIDE SEQUENCE [LARGE SCALE GENOMIC DNA]</scope>
    <source>
        <strain evidence="8">Butters</strain>
        <tissue evidence="8">Head and leg muscle</tissue>
    </source>
</reference>
<evidence type="ECO:0000256" key="5">
    <source>
        <dbReference type="PIRSR" id="PIRSR000137-2"/>
    </source>
</evidence>
<comment type="cofactor">
    <cofactor evidence="1 5">
        <name>FAD</name>
        <dbReference type="ChEBI" id="CHEBI:57692"/>
    </cofactor>
</comment>
<organism evidence="8 9">
    <name type="scientific">Asbolus verrucosus</name>
    <name type="common">Desert ironclad beetle</name>
    <dbReference type="NCBI Taxonomy" id="1661398"/>
    <lineage>
        <taxon>Eukaryota</taxon>
        <taxon>Metazoa</taxon>
        <taxon>Ecdysozoa</taxon>
        <taxon>Arthropoda</taxon>
        <taxon>Hexapoda</taxon>
        <taxon>Insecta</taxon>
        <taxon>Pterygota</taxon>
        <taxon>Neoptera</taxon>
        <taxon>Endopterygota</taxon>
        <taxon>Coleoptera</taxon>
        <taxon>Polyphaga</taxon>
        <taxon>Cucujiformia</taxon>
        <taxon>Tenebrionidae</taxon>
        <taxon>Pimeliinae</taxon>
        <taxon>Asbolus</taxon>
    </lineage>
</organism>
<keyword evidence="4 5" id="KW-0274">FAD</keyword>
<dbReference type="STRING" id="1661398.A0A482VWV8"/>
<protein>
    <submittedName>
        <fullName evidence="8">Glucose dehydrogenase [FAD, quinone]-like</fullName>
    </submittedName>
</protein>
<dbReference type="PANTHER" id="PTHR11552:SF147">
    <property type="entry name" value="CHOLINE DEHYDROGENASE, MITOCHONDRIAL"/>
    <property type="match status" value="1"/>
</dbReference>
<dbReference type="InterPro" id="IPR000172">
    <property type="entry name" value="GMC_OxRdtase_N"/>
</dbReference>
<accession>A0A482VWV8</accession>
<dbReference type="SUPFAM" id="SSF54373">
    <property type="entry name" value="FAD-linked reductases, C-terminal domain"/>
    <property type="match status" value="1"/>
</dbReference>
<feature type="non-terminal residue" evidence="8">
    <location>
        <position position="463"/>
    </location>
</feature>
<evidence type="ECO:0000256" key="1">
    <source>
        <dbReference type="ARBA" id="ARBA00001974"/>
    </source>
</evidence>
<sequence>MGKIVGGTAMLNNMIYVRGHPEDFAIWYKDKPDFDYNFDILPYFKKVENSVVVSNIPFLSNLSHHIMQSANCANFPINDGVDVEHAIPGFSYPKATIFNGRRWTSWHQLADLKRKYNLAVITNSIVEKILFRSNYEAYGVRYSHLDEYYTVKASKGVILAAGVVGTPKILMLSGIGSSQHLKKMKIDPIIDLPVGNNLQDHVTTGLDLILLDSPVDVGIEQMISPYSAFNYFFKSKGSWTTTGCENLAFFASDPQKAPDLQFMVLPVGVTIDNGTFLKSLVGISDKTWDRYFSSIKKRAFTILPIVLHPRSRGTIRLRDKNPKSPPLIDPNYLSDGYDVEVMLRGIEEIKKFLQIAPMQNIGATLYDKTFPGCEKFQFDTRPYWECYVRHLTITSYHPVGTCKLGEVVDYEFQVKGTSRLYVSDGSILPLLPSGNPNGPIMMMAEKAADVIKGHRWLAEKKTH</sequence>
<dbReference type="PIRSF" id="PIRSF000137">
    <property type="entry name" value="Alcohol_oxidase"/>
    <property type="match status" value="1"/>
</dbReference>
<dbReference type="Proteomes" id="UP000292052">
    <property type="component" value="Unassembled WGS sequence"/>
</dbReference>
<dbReference type="Gene3D" id="3.30.560.10">
    <property type="entry name" value="Glucose Oxidase, domain 3"/>
    <property type="match status" value="1"/>
</dbReference>
<proteinExistence type="inferred from homology"/>
<evidence type="ECO:0000259" key="6">
    <source>
        <dbReference type="Pfam" id="PF00732"/>
    </source>
</evidence>
<feature type="binding site" evidence="5">
    <location>
        <position position="126"/>
    </location>
    <ligand>
        <name>FAD</name>
        <dbReference type="ChEBI" id="CHEBI:57692"/>
    </ligand>
</feature>
<evidence type="ECO:0000256" key="4">
    <source>
        <dbReference type="ARBA" id="ARBA00022827"/>
    </source>
</evidence>
<evidence type="ECO:0000313" key="9">
    <source>
        <dbReference type="Proteomes" id="UP000292052"/>
    </source>
</evidence>
<dbReference type="Pfam" id="PF05199">
    <property type="entry name" value="GMC_oxred_C"/>
    <property type="match status" value="1"/>
</dbReference>
<evidence type="ECO:0000256" key="2">
    <source>
        <dbReference type="ARBA" id="ARBA00010790"/>
    </source>
</evidence>
<comment type="similarity">
    <text evidence="2">Belongs to the GMC oxidoreductase family.</text>
</comment>
<comment type="caution">
    <text evidence="8">The sequence shown here is derived from an EMBL/GenBank/DDBJ whole genome shotgun (WGS) entry which is preliminary data.</text>
</comment>
<feature type="binding site" evidence="5">
    <location>
        <position position="425"/>
    </location>
    <ligand>
        <name>FAD</name>
        <dbReference type="ChEBI" id="CHEBI:57692"/>
    </ligand>
</feature>
<dbReference type="GO" id="GO:0050660">
    <property type="term" value="F:flavin adenine dinucleotide binding"/>
    <property type="evidence" value="ECO:0007669"/>
    <property type="project" value="InterPro"/>
</dbReference>
<feature type="domain" description="Glucose-methanol-choline oxidoreductase C-terminal" evidence="7">
    <location>
        <begin position="309"/>
        <end position="444"/>
    </location>
</feature>
<dbReference type="InterPro" id="IPR036188">
    <property type="entry name" value="FAD/NAD-bd_sf"/>
</dbReference>
<evidence type="ECO:0000259" key="7">
    <source>
        <dbReference type="Pfam" id="PF05199"/>
    </source>
</evidence>
<feature type="binding site" evidence="5">
    <location>
        <position position="8"/>
    </location>
    <ligand>
        <name>FAD</name>
        <dbReference type="ChEBI" id="CHEBI:57692"/>
    </ligand>
</feature>
<dbReference type="InterPro" id="IPR007867">
    <property type="entry name" value="GMC_OxRtase_C"/>
</dbReference>